<dbReference type="Proteomes" id="UP000078290">
    <property type="component" value="Unassembled WGS sequence"/>
</dbReference>
<evidence type="ECO:0000313" key="2">
    <source>
        <dbReference type="Proteomes" id="UP000078290"/>
    </source>
</evidence>
<dbReference type="OrthoDB" id="3522337at2"/>
<organism evidence="1 2">
    <name type="scientific">Parageobacillus thermoglucosidasius</name>
    <name type="common">Geobacillus thermoglucosidasius</name>
    <dbReference type="NCBI Taxonomy" id="1426"/>
    <lineage>
        <taxon>Bacteria</taxon>
        <taxon>Bacillati</taxon>
        <taxon>Bacillota</taxon>
        <taxon>Bacilli</taxon>
        <taxon>Bacillales</taxon>
        <taxon>Anoxybacillaceae</taxon>
        <taxon>Parageobacillus</taxon>
    </lineage>
</organism>
<evidence type="ECO:0000313" key="1">
    <source>
        <dbReference type="EMBL" id="OAT72826.1"/>
    </source>
</evidence>
<proteinExistence type="predicted"/>
<gene>
    <name evidence="1" type="ORF">A7K69_07775</name>
</gene>
<comment type="caution">
    <text evidence="1">The sequence shown here is derived from an EMBL/GenBank/DDBJ whole genome shotgun (WGS) entry which is preliminary data.</text>
</comment>
<dbReference type="AlphaFoldDB" id="A0A1B7KS25"/>
<name>A0A1B7KS25_PARTM</name>
<reference evidence="2" key="1">
    <citation type="submission" date="2016-05" db="EMBL/GenBank/DDBJ databases">
        <authorList>
            <person name="Wang W."/>
            <person name="Zhu L."/>
        </authorList>
    </citation>
    <scope>NUCLEOTIDE SEQUENCE [LARGE SCALE GENOMIC DNA]</scope>
    <source>
        <strain evidence="2">W-2</strain>
    </source>
</reference>
<dbReference type="EMBL" id="LXMA01000023">
    <property type="protein sequence ID" value="OAT72826.1"/>
    <property type="molecule type" value="Genomic_DNA"/>
</dbReference>
<sequence length="209" mass="24557">MISVNLETLFVREKKEFNKLLEMASDAFYLENRLPKQVFRGQFNYFLFEEFDWAMDEDFWSTIQQLSKETKDDYVLTAVLDPNPVEYFYKEFNYYNWMKLPVNLSSDEYLDVLELGPEESPADAVLYNSYTVIWLPPSMKWAIWGERSYGVCVLGLQDVNNGADLLPILKTWRSIDKTVLSWVALNFVNQQLPQEIASTLFLNYSNDAK</sequence>
<accession>A0A1B7KS25</accession>
<protein>
    <submittedName>
        <fullName evidence="1">Uncharacterized protein</fullName>
    </submittedName>
</protein>